<reference evidence="2 3" key="1">
    <citation type="journal article" date="2018" name="PLoS ONE">
        <title>The draft genome of Kipferlia bialata reveals reductive genome evolution in fornicate parasites.</title>
        <authorList>
            <person name="Tanifuji G."/>
            <person name="Takabayashi S."/>
            <person name="Kume K."/>
            <person name="Takagi M."/>
            <person name="Nakayama T."/>
            <person name="Kamikawa R."/>
            <person name="Inagaki Y."/>
            <person name="Hashimoto T."/>
        </authorList>
    </citation>
    <scope>NUCLEOTIDE SEQUENCE [LARGE SCALE GENOMIC DNA]</scope>
    <source>
        <strain evidence="2">NY0173</strain>
    </source>
</reference>
<comment type="caution">
    <text evidence="2">The sequence shown here is derived from an EMBL/GenBank/DDBJ whole genome shotgun (WGS) entry which is preliminary data.</text>
</comment>
<sequence length="192" mass="21266">MSVLGEASVADLDPEYVAYFGLDPERDRELLWVVADSSSAPLPLSYAQRIDKASNRPYFYLKGAKKPVPTWTHPSDVFYKTLAQKLKAARDRIDAEIALETTGGLSPEPALTKLQRERAVLVDLPSVVKDLLALCLFLGVDCFRDPASVWVPLLCLSSPLPDGWEEREREVEPEEGSDSHGLDVEDLDAPVE</sequence>
<dbReference type="OrthoDB" id="6344460at2759"/>
<evidence type="ECO:0000256" key="1">
    <source>
        <dbReference type="SAM" id="MobiDB-lite"/>
    </source>
</evidence>
<dbReference type="AlphaFoldDB" id="A0A9K3DBC8"/>
<accession>A0A9K3DBC8</accession>
<organism evidence="2 3">
    <name type="scientific">Kipferlia bialata</name>
    <dbReference type="NCBI Taxonomy" id="797122"/>
    <lineage>
        <taxon>Eukaryota</taxon>
        <taxon>Metamonada</taxon>
        <taxon>Carpediemonas-like organisms</taxon>
        <taxon>Kipferlia</taxon>
    </lineage>
</organism>
<proteinExistence type="predicted"/>
<gene>
    <name evidence="2" type="ORF">KIPB_013601</name>
</gene>
<dbReference type="EMBL" id="BDIP01006548">
    <property type="protein sequence ID" value="GIQ90709.1"/>
    <property type="molecule type" value="Genomic_DNA"/>
</dbReference>
<name>A0A9K3DBC8_9EUKA</name>
<dbReference type="Proteomes" id="UP000265618">
    <property type="component" value="Unassembled WGS sequence"/>
</dbReference>
<evidence type="ECO:0000313" key="2">
    <source>
        <dbReference type="EMBL" id="GIQ90709.1"/>
    </source>
</evidence>
<protein>
    <recommendedName>
        <fullName evidence="4">WW domain-containing protein</fullName>
    </recommendedName>
</protein>
<feature type="non-terminal residue" evidence="2">
    <location>
        <position position="1"/>
    </location>
</feature>
<feature type="region of interest" description="Disordered" evidence="1">
    <location>
        <begin position="164"/>
        <end position="192"/>
    </location>
</feature>
<evidence type="ECO:0000313" key="3">
    <source>
        <dbReference type="Proteomes" id="UP000265618"/>
    </source>
</evidence>
<evidence type="ECO:0008006" key="4">
    <source>
        <dbReference type="Google" id="ProtNLM"/>
    </source>
</evidence>
<keyword evidence="3" id="KW-1185">Reference proteome</keyword>